<dbReference type="InterPro" id="IPR016718">
    <property type="entry name" value="rRNA_m1G-MeTrfase_A_prd"/>
</dbReference>
<dbReference type="EMBL" id="AZER01000026">
    <property type="protein sequence ID" value="KRL25849.1"/>
    <property type="molecule type" value="Genomic_DNA"/>
</dbReference>
<dbReference type="CDD" id="cd02440">
    <property type="entry name" value="AdoMet_MTases"/>
    <property type="match status" value="1"/>
</dbReference>
<gene>
    <name evidence="5" type="ORF">FD27_GL001428</name>
</gene>
<sequence>MKKIERAQQFVNDHMKLFRCPVCHASLEKIVGTSVICHNHHVIDFNKHGYLHLLNNNGGTEYDRQMFVDRRQLLSAGLFKPIIQKIAADFPKKALRILDVGTGEGTPLMQLAEQRCQQEDTMVGFDIAKAGIQLATQLPFGGFFCIADLRNLPFANDSFGIVMELFSPSDYQEFERVIAPNGELIKIIPNANYLIELRHLLYGQDDRHYHYDNQRVLDLFRQHYPMATVTPVKYRFAVPNGMQRALIGMTPLHWGKGVAKLSEDDLQQITAVTVDISILRAKIS</sequence>
<keyword evidence="1" id="KW-0479">Metal-binding</keyword>
<dbReference type="Gene3D" id="3.40.50.150">
    <property type="entry name" value="Vaccinia Virus protein VP39"/>
    <property type="match status" value="1"/>
</dbReference>
<reference evidence="5 6" key="1">
    <citation type="journal article" date="2015" name="Genome Announc.">
        <title>Expanding the biotechnology potential of lactobacilli through comparative genomics of 213 strains and associated genera.</title>
        <authorList>
            <person name="Sun Z."/>
            <person name="Harris H.M."/>
            <person name="McCann A."/>
            <person name="Guo C."/>
            <person name="Argimon S."/>
            <person name="Zhang W."/>
            <person name="Yang X."/>
            <person name="Jeffery I.B."/>
            <person name="Cooney J.C."/>
            <person name="Kagawa T.F."/>
            <person name="Liu W."/>
            <person name="Song Y."/>
            <person name="Salvetti E."/>
            <person name="Wrobel A."/>
            <person name="Rasinkangas P."/>
            <person name="Parkhill J."/>
            <person name="Rea M.C."/>
            <person name="O'Sullivan O."/>
            <person name="Ritari J."/>
            <person name="Douillard F.P."/>
            <person name="Paul Ross R."/>
            <person name="Yang R."/>
            <person name="Briner A.E."/>
            <person name="Felis G.E."/>
            <person name="de Vos W.M."/>
            <person name="Barrangou R."/>
            <person name="Klaenhammer T.R."/>
            <person name="Caufield P.W."/>
            <person name="Cui Y."/>
            <person name="Zhang H."/>
            <person name="O'Toole P.W."/>
        </authorList>
    </citation>
    <scope>NUCLEOTIDE SEQUENCE [LARGE SCALE GENOMIC DNA]</scope>
    <source>
        <strain evidence="5 6">DSM 13145</strain>
    </source>
</reference>
<dbReference type="Proteomes" id="UP000051445">
    <property type="component" value="Unassembled WGS sequence"/>
</dbReference>
<name>A0A0R1P1P2_9LACO</name>
<dbReference type="GO" id="GO:0032259">
    <property type="term" value="P:methylation"/>
    <property type="evidence" value="ECO:0007669"/>
    <property type="project" value="UniProtKB-KW"/>
</dbReference>
<dbReference type="SUPFAM" id="SSF53335">
    <property type="entry name" value="S-adenosyl-L-methionine-dependent methyltransferases"/>
    <property type="match status" value="1"/>
</dbReference>
<keyword evidence="5" id="KW-0489">Methyltransferase</keyword>
<keyword evidence="1" id="KW-0862">Zinc</keyword>
<feature type="binding site" evidence="2">
    <location>
        <begin position="104"/>
        <end position="105"/>
    </location>
    <ligand>
        <name>S-adenosyl-L-methionine</name>
        <dbReference type="ChEBI" id="CHEBI:59789"/>
    </ligand>
</feature>
<dbReference type="InterPro" id="IPR025714">
    <property type="entry name" value="Methyltranfer_dom"/>
</dbReference>
<evidence type="ECO:0000256" key="2">
    <source>
        <dbReference type="PIRSR" id="PIRSR018249-2"/>
    </source>
</evidence>
<comment type="caution">
    <text evidence="5">The sequence shown here is derived from an EMBL/GenBank/DDBJ whole genome shotgun (WGS) entry which is preliminary data.</text>
</comment>
<dbReference type="InterPro" id="IPR048647">
    <property type="entry name" value="RlmA_N"/>
</dbReference>
<dbReference type="RefSeq" id="WP_057752605.1">
    <property type="nucleotide sequence ID" value="NZ_AZER01000026.1"/>
</dbReference>
<dbReference type="GO" id="GO:0008168">
    <property type="term" value="F:methyltransferase activity"/>
    <property type="evidence" value="ECO:0007669"/>
    <property type="project" value="UniProtKB-KW"/>
</dbReference>
<feature type="binding site" evidence="1">
    <location>
        <position position="23"/>
    </location>
    <ligand>
        <name>Zn(2+)</name>
        <dbReference type="ChEBI" id="CHEBI:29105"/>
    </ligand>
</feature>
<feature type="domain" description="23S rRNA (guanine(745)-N(1))-methyltransferase N-terminal" evidence="4">
    <location>
        <begin position="18"/>
        <end position="54"/>
    </location>
</feature>
<evidence type="ECO:0000256" key="1">
    <source>
        <dbReference type="PIRSR" id="PIRSR018249-1"/>
    </source>
</evidence>
<dbReference type="PIRSF" id="PIRSF018249">
    <property type="entry name" value="MyrA_prd"/>
    <property type="match status" value="1"/>
</dbReference>
<dbReference type="PATRIC" id="fig|1423746.3.peg.1458"/>
<keyword evidence="6" id="KW-1185">Reference proteome</keyword>
<evidence type="ECO:0000259" key="3">
    <source>
        <dbReference type="Pfam" id="PF13847"/>
    </source>
</evidence>
<protein>
    <submittedName>
        <fullName evidence="5">Type 11 methyltransferase</fullName>
    </submittedName>
</protein>
<feature type="binding site" evidence="2">
    <location>
        <position position="79"/>
    </location>
    <ligand>
        <name>S-adenosyl-L-methionine</name>
        <dbReference type="ChEBI" id="CHEBI:59789"/>
    </ligand>
</feature>
<evidence type="ECO:0000259" key="4">
    <source>
        <dbReference type="Pfam" id="PF21302"/>
    </source>
</evidence>
<organism evidence="5 6">
    <name type="scientific">Limosilactobacillus frumenti DSM 13145</name>
    <dbReference type="NCBI Taxonomy" id="1423746"/>
    <lineage>
        <taxon>Bacteria</taxon>
        <taxon>Bacillati</taxon>
        <taxon>Bacillota</taxon>
        <taxon>Bacilli</taxon>
        <taxon>Lactobacillales</taxon>
        <taxon>Lactobacillaceae</taxon>
        <taxon>Limosilactobacillus</taxon>
    </lineage>
</organism>
<feature type="binding site" evidence="2">
    <location>
        <position position="193"/>
    </location>
    <ligand>
        <name>S-adenosyl-L-methionine</name>
        <dbReference type="ChEBI" id="CHEBI:59789"/>
    </ligand>
</feature>
<feature type="binding site" evidence="1">
    <location>
        <position position="37"/>
    </location>
    <ligand>
        <name>Zn(2+)</name>
        <dbReference type="ChEBI" id="CHEBI:29105"/>
    </ligand>
</feature>
<dbReference type="Pfam" id="PF21302">
    <property type="entry name" value="Zn_ribbon_RlmA"/>
    <property type="match status" value="1"/>
</dbReference>
<keyword evidence="2" id="KW-0949">S-adenosyl-L-methionine</keyword>
<dbReference type="GO" id="GO:0046872">
    <property type="term" value="F:metal ion binding"/>
    <property type="evidence" value="ECO:0007669"/>
    <property type="project" value="UniProtKB-KW"/>
</dbReference>
<dbReference type="STRING" id="1423746.FD27_GL001428"/>
<dbReference type="AlphaFoldDB" id="A0A0R1P1P2"/>
<evidence type="ECO:0000313" key="5">
    <source>
        <dbReference type="EMBL" id="KRL25849.1"/>
    </source>
</evidence>
<feature type="binding site" evidence="1">
    <location>
        <position position="20"/>
    </location>
    <ligand>
        <name>Zn(2+)</name>
        <dbReference type="ChEBI" id="CHEBI:29105"/>
    </ligand>
</feature>
<dbReference type="Pfam" id="PF13847">
    <property type="entry name" value="Methyltransf_31"/>
    <property type="match status" value="1"/>
</dbReference>
<proteinExistence type="predicted"/>
<dbReference type="InterPro" id="IPR029063">
    <property type="entry name" value="SAM-dependent_MTases_sf"/>
</dbReference>
<evidence type="ECO:0000313" key="6">
    <source>
        <dbReference type="Proteomes" id="UP000051445"/>
    </source>
</evidence>
<feature type="binding site" evidence="1">
    <location>
        <position position="41"/>
    </location>
    <ligand>
        <name>Zn(2+)</name>
        <dbReference type="ChEBI" id="CHEBI:29105"/>
    </ligand>
</feature>
<feature type="domain" description="Methyltransferase" evidence="3">
    <location>
        <begin position="92"/>
        <end position="187"/>
    </location>
</feature>
<keyword evidence="5" id="KW-0808">Transferase</keyword>
<accession>A0A0R1P1P2</accession>
<dbReference type="OrthoDB" id="5522265at2"/>